<feature type="domain" description="Response regulatory" evidence="3">
    <location>
        <begin position="3"/>
        <end position="119"/>
    </location>
</feature>
<gene>
    <name evidence="4" type="ORF">BN874_630024</name>
</gene>
<evidence type="ECO:0000259" key="3">
    <source>
        <dbReference type="PROSITE" id="PS50110"/>
    </source>
</evidence>
<accession>A0A7U7GEF7</accession>
<dbReference type="PROSITE" id="PS50110">
    <property type="entry name" value="RESPONSE_REGULATORY"/>
    <property type="match status" value="1"/>
</dbReference>
<dbReference type="PANTHER" id="PTHR44591:SF25">
    <property type="entry name" value="CHEMOTAXIS TWO-COMPONENT RESPONSE REGULATOR"/>
    <property type="match status" value="1"/>
</dbReference>
<proteinExistence type="predicted"/>
<reference evidence="4 5" key="1">
    <citation type="journal article" date="2014" name="ISME J.">
        <title>Candidatus Competibacter-lineage genomes retrieved from metagenomes reveal functional metabolic diversity.</title>
        <authorList>
            <person name="McIlroy S.J."/>
            <person name="Albertsen M."/>
            <person name="Andresen E.K."/>
            <person name="Saunders A.M."/>
            <person name="Kristiansen R."/>
            <person name="Stokholm-Bjerregaard M."/>
            <person name="Nielsen K.L."/>
            <person name="Nielsen P.H."/>
        </authorList>
    </citation>
    <scope>NUCLEOTIDE SEQUENCE [LARGE SCALE GENOMIC DNA]</scope>
    <source>
        <strain evidence="4 5">Run_B_J11</strain>
    </source>
</reference>
<feature type="modified residue" description="4-aspartylphosphate" evidence="2">
    <location>
        <position position="52"/>
    </location>
</feature>
<keyword evidence="1 2" id="KW-0597">Phosphoprotein</keyword>
<dbReference type="GO" id="GO:0000160">
    <property type="term" value="P:phosphorelay signal transduction system"/>
    <property type="evidence" value="ECO:0007669"/>
    <property type="project" value="InterPro"/>
</dbReference>
<dbReference type="InterPro" id="IPR001789">
    <property type="entry name" value="Sig_transdc_resp-reg_receiver"/>
</dbReference>
<evidence type="ECO:0000313" key="5">
    <source>
        <dbReference type="Proteomes" id="UP000019184"/>
    </source>
</evidence>
<dbReference type="AlphaFoldDB" id="A0A7U7GEF7"/>
<dbReference type="Gene3D" id="3.40.50.2300">
    <property type="match status" value="1"/>
</dbReference>
<dbReference type="InterPro" id="IPR050595">
    <property type="entry name" value="Bact_response_regulator"/>
</dbReference>
<sequence length="124" mass="13642">MKRILVIDDATTVRMYYRQVLEAQGFAVEEAGNGYEGLEKALVGSFDLYIVDVNMPKMDGYTLLRTIRQEPSICATPAIMISTEGQAQDATAAYAAGANLYFQKPVRPETLVLHVRLLTGEVAP</sequence>
<dbReference type="PANTHER" id="PTHR44591">
    <property type="entry name" value="STRESS RESPONSE REGULATOR PROTEIN 1"/>
    <property type="match status" value="1"/>
</dbReference>
<organism evidence="4 5">
    <name type="scientific">Candidatus Contendobacter odensis Run_B_J11</name>
    <dbReference type="NCBI Taxonomy" id="1400861"/>
    <lineage>
        <taxon>Bacteria</taxon>
        <taxon>Pseudomonadati</taxon>
        <taxon>Pseudomonadota</taxon>
        <taxon>Gammaproteobacteria</taxon>
        <taxon>Candidatus Competibacteraceae</taxon>
        <taxon>Candidatus Contendibacter</taxon>
    </lineage>
</organism>
<evidence type="ECO:0000313" key="4">
    <source>
        <dbReference type="EMBL" id="CDH46878.1"/>
    </source>
</evidence>
<dbReference type="RefSeq" id="WP_034435586.1">
    <property type="nucleotide sequence ID" value="NZ_CBTK010000280.1"/>
</dbReference>
<comment type="caution">
    <text evidence="4">The sequence shown here is derived from an EMBL/GenBank/DDBJ whole genome shotgun (WGS) entry which is preliminary data.</text>
</comment>
<dbReference type="EMBL" id="CBTK010000280">
    <property type="protein sequence ID" value="CDH46878.1"/>
    <property type="molecule type" value="Genomic_DNA"/>
</dbReference>
<dbReference type="SUPFAM" id="SSF52172">
    <property type="entry name" value="CheY-like"/>
    <property type="match status" value="1"/>
</dbReference>
<dbReference type="InterPro" id="IPR011006">
    <property type="entry name" value="CheY-like_superfamily"/>
</dbReference>
<dbReference type="Proteomes" id="UP000019184">
    <property type="component" value="Unassembled WGS sequence"/>
</dbReference>
<evidence type="ECO:0000256" key="1">
    <source>
        <dbReference type="ARBA" id="ARBA00022553"/>
    </source>
</evidence>
<dbReference type="Pfam" id="PF00072">
    <property type="entry name" value="Response_reg"/>
    <property type="match status" value="1"/>
</dbReference>
<dbReference type="SMART" id="SM00448">
    <property type="entry name" value="REC"/>
    <property type="match status" value="1"/>
</dbReference>
<keyword evidence="5" id="KW-1185">Reference proteome</keyword>
<name>A0A7U7GEF7_9GAMM</name>
<evidence type="ECO:0000256" key="2">
    <source>
        <dbReference type="PROSITE-ProRule" id="PRU00169"/>
    </source>
</evidence>
<protein>
    <submittedName>
        <fullName evidence="4">Chemotaxis regulator CheY</fullName>
    </submittedName>
</protein>
<dbReference type="OrthoDB" id="9800897at2"/>